<proteinExistence type="predicted"/>
<dbReference type="EMBL" id="SEYY01000762">
    <property type="protein sequence ID" value="KAB7506520.1"/>
    <property type="molecule type" value="Genomic_DNA"/>
</dbReference>
<accession>A0A5N5TK31</accession>
<dbReference type="Proteomes" id="UP000326759">
    <property type="component" value="Unassembled WGS sequence"/>
</dbReference>
<protein>
    <submittedName>
        <fullName evidence="1">Uncharacterized protein</fullName>
    </submittedName>
</protein>
<feature type="non-terminal residue" evidence="1">
    <location>
        <position position="457"/>
    </location>
</feature>
<evidence type="ECO:0000313" key="1">
    <source>
        <dbReference type="EMBL" id="KAB7506520.1"/>
    </source>
</evidence>
<name>A0A5N5TK31_9CRUS</name>
<dbReference type="OrthoDB" id="8123811at2759"/>
<reference evidence="1 2" key="1">
    <citation type="journal article" date="2019" name="PLoS Biol.">
        <title>Sex chromosomes control vertical transmission of feminizing Wolbachia symbionts in an isopod.</title>
        <authorList>
            <person name="Becking T."/>
            <person name="Chebbi M.A."/>
            <person name="Giraud I."/>
            <person name="Moumen B."/>
            <person name="Laverre T."/>
            <person name="Caubet Y."/>
            <person name="Peccoud J."/>
            <person name="Gilbert C."/>
            <person name="Cordaux R."/>
        </authorList>
    </citation>
    <scope>NUCLEOTIDE SEQUENCE [LARGE SCALE GENOMIC DNA]</scope>
    <source>
        <strain evidence="1">ANa2</strain>
        <tissue evidence="1">Whole body excluding digestive tract and cuticle</tissue>
    </source>
</reference>
<keyword evidence="2" id="KW-1185">Reference proteome</keyword>
<sequence>MQLNRGMEIERFKSHITDENINKGHDGEDFELVLGKFFLHRLINQNVKNFKLTREKKGCGKFDDLAFVYDSNDGEEKYCLVQLKCKSDEKGYKISYKDLTTNPSSYFLLPYYFDHFIEFLKFVDNDNDLKSAELQELIICTNVGIEDSLEPISKNSLQNPGMFLNSGNLYKLSINDPQKRKEIFHDQFLSDRKRLSKELVLCLMLKKSVNIQSMIHDQTFSLIKNFYKMLIEDVIEVSSKKFRDSFLSEKLEENNQELYGFREDFFDSLIEFYERFKNENSESLKTLIDFGRFKNVTDQNSKVNTLKLLLKRFKTDKEEIVKFLKSREIIFTGIPNEPLETSVQMYPSNVADTYTDKKIVLFLDLLTFAVNQIFQSPKFNYRKWITKQNLLEELNQSIILFQNENVHFCDIYIASDTITPEVLMHVFSENISLSIGKPIEKEHTKFYIDRTLTQSNK</sequence>
<evidence type="ECO:0000313" key="2">
    <source>
        <dbReference type="Proteomes" id="UP000326759"/>
    </source>
</evidence>
<organism evidence="1 2">
    <name type="scientific">Armadillidium nasatum</name>
    <dbReference type="NCBI Taxonomy" id="96803"/>
    <lineage>
        <taxon>Eukaryota</taxon>
        <taxon>Metazoa</taxon>
        <taxon>Ecdysozoa</taxon>
        <taxon>Arthropoda</taxon>
        <taxon>Crustacea</taxon>
        <taxon>Multicrustacea</taxon>
        <taxon>Malacostraca</taxon>
        <taxon>Eumalacostraca</taxon>
        <taxon>Peracarida</taxon>
        <taxon>Isopoda</taxon>
        <taxon>Oniscidea</taxon>
        <taxon>Crinocheta</taxon>
        <taxon>Armadillidiidae</taxon>
        <taxon>Armadillidium</taxon>
    </lineage>
</organism>
<dbReference type="AlphaFoldDB" id="A0A5N5TK31"/>
<comment type="caution">
    <text evidence="1">The sequence shown here is derived from an EMBL/GenBank/DDBJ whole genome shotgun (WGS) entry which is preliminary data.</text>
</comment>
<gene>
    <name evidence="1" type="ORF">Anas_03098</name>
</gene>